<evidence type="ECO:0000256" key="2">
    <source>
        <dbReference type="SAM" id="MobiDB-lite"/>
    </source>
</evidence>
<dbReference type="AlphaFoldDB" id="A0A564YP20"/>
<evidence type="ECO:0008006" key="5">
    <source>
        <dbReference type="Google" id="ProtNLM"/>
    </source>
</evidence>
<keyword evidence="4" id="KW-1185">Reference proteome</keyword>
<keyword evidence="1" id="KW-0175">Coiled coil</keyword>
<dbReference type="Proteomes" id="UP000321570">
    <property type="component" value="Unassembled WGS sequence"/>
</dbReference>
<reference evidence="3 4" key="1">
    <citation type="submission" date="2019-07" db="EMBL/GenBank/DDBJ databases">
        <authorList>
            <person name="Jastrzebski P J."/>
            <person name="Paukszto L."/>
            <person name="Jastrzebski P J."/>
        </authorList>
    </citation>
    <scope>NUCLEOTIDE SEQUENCE [LARGE SCALE GENOMIC DNA]</scope>
    <source>
        <strain evidence="3 4">WMS-il1</strain>
    </source>
</reference>
<protein>
    <recommendedName>
        <fullName evidence="5">SAM domain-containing protein</fullName>
    </recommendedName>
</protein>
<evidence type="ECO:0000256" key="1">
    <source>
        <dbReference type="SAM" id="Coils"/>
    </source>
</evidence>
<feature type="coiled-coil region" evidence="1">
    <location>
        <begin position="311"/>
        <end position="342"/>
    </location>
</feature>
<evidence type="ECO:0000313" key="3">
    <source>
        <dbReference type="EMBL" id="VUZ49007.1"/>
    </source>
</evidence>
<organism evidence="3 4">
    <name type="scientific">Hymenolepis diminuta</name>
    <name type="common">Rat tapeworm</name>
    <dbReference type="NCBI Taxonomy" id="6216"/>
    <lineage>
        <taxon>Eukaryota</taxon>
        <taxon>Metazoa</taxon>
        <taxon>Spiralia</taxon>
        <taxon>Lophotrochozoa</taxon>
        <taxon>Platyhelminthes</taxon>
        <taxon>Cestoda</taxon>
        <taxon>Eucestoda</taxon>
        <taxon>Cyclophyllidea</taxon>
        <taxon>Hymenolepididae</taxon>
        <taxon>Hymenolepis</taxon>
    </lineage>
</organism>
<sequence length="458" mass="51562">MFDFLIDALNGGGSLQSLNRLLKFTIRNVTTTVKPKSRHAQKLGNQPQHVSTSFSFDEAQPPCEFSFIRVVSRILQQQRQLEEREQEEEDTKDNSPSAVDIALQQIVAFIEKAWYAVNHSLPPPLRDGGQCQQKPHQMLTWIKLIGDIAEEAIDQLSLQKKSILRRTKTITSGHHLKLNSDRKRVPRVQSHMLPMLSIPSVNSTSPWLPLHRRVQIKSPIISPDGQYLRDSPATITSHSSFESQLTGAESDDVVRGGSLEMTQSNLMVQRTMLKRNAHPLKYIKRANVPMGGDSSPKQDYKCSSSTDAEEIHDLKRLNSQIVEELKEVTRNYNQLLRQELDKREAYITTLERLANNSLALNDALAPKILGIGDDVHVYTDISSGFPSLSKWLNELGIPVDDIEIIANHHFDQNDFLELITKEDLWKLGLKGGSVLRIWGAVCTLRRKFLAGNQAEGGG</sequence>
<accession>A0A564YP20</accession>
<evidence type="ECO:0000313" key="4">
    <source>
        <dbReference type="Proteomes" id="UP000321570"/>
    </source>
</evidence>
<proteinExistence type="predicted"/>
<dbReference type="EMBL" id="CABIJS010000322">
    <property type="protein sequence ID" value="VUZ49007.1"/>
    <property type="molecule type" value="Genomic_DNA"/>
</dbReference>
<dbReference type="SUPFAM" id="SSF47769">
    <property type="entry name" value="SAM/Pointed domain"/>
    <property type="match status" value="1"/>
</dbReference>
<name>A0A564YP20_HYMDI</name>
<feature type="region of interest" description="Disordered" evidence="2">
    <location>
        <begin position="35"/>
        <end position="55"/>
    </location>
</feature>
<feature type="compositionally biased region" description="Polar residues" evidence="2">
    <location>
        <begin position="43"/>
        <end position="55"/>
    </location>
</feature>
<dbReference type="InterPro" id="IPR013761">
    <property type="entry name" value="SAM/pointed_sf"/>
</dbReference>
<gene>
    <name evidence="3" type="ORF">WMSIL1_LOCUS8215</name>
</gene>